<dbReference type="InterPro" id="IPR002525">
    <property type="entry name" value="Transp_IS110-like_N"/>
</dbReference>
<dbReference type="InterPro" id="IPR047650">
    <property type="entry name" value="Transpos_IS110"/>
</dbReference>
<dbReference type="AlphaFoldDB" id="A0A0A0J5E7"/>
<dbReference type="Proteomes" id="UP000030002">
    <property type="component" value="Unassembled WGS sequence"/>
</dbReference>
<accession>A0A0A0J5E7</accession>
<evidence type="ECO:0000313" key="2">
    <source>
        <dbReference type="EMBL" id="KGN30846.1"/>
    </source>
</evidence>
<dbReference type="PANTHER" id="PTHR33055">
    <property type="entry name" value="TRANSPOSASE FOR INSERTION SEQUENCE ELEMENT IS1111A"/>
    <property type="match status" value="1"/>
</dbReference>
<evidence type="ECO:0000313" key="3">
    <source>
        <dbReference type="Proteomes" id="UP000030002"/>
    </source>
</evidence>
<comment type="caution">
    <text evidence="2">The sequence shown here is derived from an EMBL/GenBank/DDBJ whole genome shotgun (WGS) entry which is preliminary data.</text>
</comment>
<keyword evidence="3" id="KW-1185">Reference proteome</keyword>
<evidence type="ECO:0000259" key="1">
    <source>
        <dbReference type="Pfam" id="PF01548"/>
    </source>
</evidence>
<dbReference type="PANTHER" id="PTHR33055:SF3">
    <property type="entry name" value="PUTATIVE TRANSPOSASE FOR IS117-RELATED"/>
    <property type="match status" value="1"/>
</dbReference>
<dbReference type="GO" id="GO:0004803">
    <property type="term" value="F:transposase activity"/>
    <property type="evidence" value="ECO:0007669"/>
    <property type="project" value="InterPro"/>
</dbReference>
<feature type="domain" description="Transposase IS110-like N-terminal" evidence="1">
    <location>
        <begin position="15"/>
        <end position="171"/>
    </location>
</feature>
<organism evidence="2 3">
    <name type="scientific">Knoellia sinensis KCTC 19936</name>
    <dbReference type="NCBI Taxonomy" id="1385520"/>
    <lineage>
        <taxon>Bacteria</taxon>
        <taxon>Bacillati</taxon>
        <taxon>Actinomycetota</taxon>
        <taxon>Actinomycetes</taxon>
        <taxon>Micrococcales</taxon>
        <taxon>Intrasporangiaceae</taxon>
        <taxon>Knoellia</taxon>
    </lineage>
</organism>
<reference evidence="2 3" key="1">
    <citation type="submission" date="2013-08" db="EMBL/GenBank/DDBJ databases">
        <title>The genome sequence of Knoellia sinensis.</title>
        <authorList>
            <person name="Zhu W."/>
            <person name="Wang G."/>
        </authorList>
    </citation>
    <scope>NUCLEOTIDE SEQUENCE [LARGE SCALE GENOMIC DNA]</scope>
    <source>
        <strain evidence="2 3">KCTC 19936</strain>
    </source>
</reference>
<proteinExistence type="predicted"/>
<dbReference type="eggNOG" id="ENOG5033YT0">
    <property type="taxonomic scope" value="Bacteria"/>
</dbReference>
<gene>
    <name evidence="2" type="ORF">N802_05480</name>
</gene>
<dbReference type="EMBL" id="AVPJ01000015">
    <property type="protein sequence ID" value="KGN30846.1"/>
    <property type="molecule type" value="Genomic_DNA"/>
</dbReference>
<name>A0A0A0J5E7_9MICO</name>
<protein>
    <recommendedName>
        <fullName evidence="1">Transposase IS110-like N-terminal domain-containing protein</fullName>
    </recommendedName>
</protein>
<sequence>MSIHSSDLSPVRVQVGIDAAVVANHHVCVREHDADGQPRLTRFHVPPTIAGLRRLGDRLAPYPGGVAVAEPTSMTWLGLSVALRDAGADLALVGTRDSARLRGAISAKHKSDVIDADVLATAGEVFTLTPLRPPPPAQLALRRACTRRGKVVIDGNRARRRLISLARWAFPDVWGGFAGSMPTAVAVLTRWPDLRSLAAARRSA</sequence>
<dbReference type="Pfam" id="PF01548">
    <property type="entry name" value="DEDD_Tnp_IS110"/>
    <property type="match status" value="1"/>
</dbReference>
<dbReference type="GO" id="GO:0006313">
    <property type="term" value="P:DNA transposition"/>
    <property type="evidence" value="ECO:0007669"/>
    <property type="project" value="InterPro"/>
</dbReference>
<dbReference type="GO" id="GO:0003677">
    <property type="term" value="F:DNA binding"/>
    <property type="evidence" value="ECO:0007669"/>
    <property type="project" value="InterPro"/>
</dbReference>